<dbReference type="GO" id="GO:0005634">
    <property type="term" value="C:nucleus"/>
    <property type="evidence" value="ECO:0007669"/>
    <property type="project" value="TreeGrafter"/>
</dbReference>
<comment type="similarity">
    <text evidence="1">Belongs to the NmrA-type oxidoreductase family.</text>
</comment>
<accession>A0A6G1HH05</accession>
<dbReference type="InterPro" id="IPR008030">
    <property type="entry name" value="NmrA-like"/>
</dbReference>
<feature type="domain" description="NmrA-like" evidence="3">
    <location>
        <begin position="2"/>
        <end position="306"/>
    </location>
</feature>
<name>A0A6G1HH05_9PEZI</name>
<gene>
    <name evidence="4" type="ORF">K402DRAFT_449846</name>
</gene>
<dbReference type="PANTHER" id="PTHR42748">
    <property type="entry name" value="NITROGEN METABOLITE REPRESSION PROTEIN NMRA FAMILY MEMBER"/>
    <property type="match status" value="1"/>
</dbReference>
<dbReference type="Proteomes" id="UP000800041">
    <property type="component" value="Unassembled WGS sequence"/>
</dbReference>
<keyword evidence="5" id="KW-1185">Reference proteome</keyword>
<evidence type="ECO:0000313" key="4">
    <source>
        <dbReference type="EMBL" id="KAF1992516.1"/>
    </source>
</evidence>
<dbReference type="InterPro" id="IPR036291">
    <property type="entry name" value="NAD(P)-bd_dom_sf"/>
</dbReference>
<evidence type="ECO:0000256" key="1">
    <source>
        <dbReference type="ARBA" id="ARBA00006328"/>
    </source>
</evidence>
<dbReference type="Gene3D" id="3.40.50.720">
    <property type="entry name" value="NAD(P)-binding Rossmann-like Domain"/>
    <property type="match status" value="1"/>
</dbReference>
<dbReference type="AlphaFoldDB" id="A0A6G1HH05"/>
<dbReference type="SUPFAM" id="SSF51735">
    <property type="entry name" value="NAD(P)-binding Rossmann-fold domains"/>
    <property type="match status" value="1"/>
</dbReference>
<organism evidence="4 5">
    <name type="scientific">Aulographum hederae CBS 113979</name>
    <dbReference type="NCBI Taxonomy" id="1176131"/>
    <lineage>
        <taxon>Eukaryota</taxon>
        <taxon>Fungi</taxon>
        <taxon>Dikarya</taxon>
        <taxon>Ascomycota</taxon>
        <taxon>Pezizomycotina</taxon>
        <taxon>Dothideomycetes</taxon>
        <taxon>Pleosporomycetidae</taxon>
        <taxon>Aulographales</taxon>
        <taxon>Aulographaceae</taxon>
    </lineage>
</organism>
<protein>
    <submittedName>
        <fullName evidence="4">NAD(P)-binding protein</fullName>
    </submittedName>
</protein>
<dbReference type="Gene3D" id="3.90.25.10">
    <property type="entry name" value="UDP-galactose 4-epimerase, domain 1"/>
    <property type="match status" value="1"/>
</dbReference>
<sequence>MSKLFVVFGATGQQGGSAIDFVLNDAELSKKFKIRAITRDISKPAAKELEKKGVEVVRGDLGDLSSIKDAVKGAYSIFAVTTTYNNPVYDRSKKGTEETQGKALADAAVAAGTTQLIFSSSSLVSSISSGKYVNVSQFDEKALVEVYIRTLPIKSAFFTPASFMQNLLTMAKPRPVGEGKYAMFNVCKPESKVPWIDVATDSGKWVGAALAEPEKYGGKVLAAATYLKSYKEMAEIVGRVSGKEVSYVQLPVEKFKGFMNPGFDTEVVEMFLYMDEFGYYGPGQEEMVAWSVEQAKGKLTTLEEFLERNPIQFD</sequence>
<dbReference type="OrthoDB" id="300709at2759"/>
<evidence type="ECO:0000256" key="2">
    <source>
        <dbReference type="ARBA" id="ARBA00022857"/>
    </source>
</evidence>
<dbReference type="PANTHER" id="PTHR42748:SF11">
    <property type="entry name" value="NMRA-LIKE DOMAIN-CONTAINING PROTEIN"/>
    <property type="match status" value="1"/>
</dbReference>
<dbReference type="EMBL" id="ML977137">
    <property type="protein sequence ID" value="KAF1992516.1"/>
    <property type="molecule type" value="Genomic_DNA"/>
</dbReference>
<dbReference type="Pfam" id="PF05368">
    <property type="entry name" value="NmrA"/>
    <property type="match status" value="1"/>
</dbReference>
<reference evidence="4" key="1">
    <citation type="journal article" date="2020" name="Stud. Mycol.">
        <title>101 Dothideomycetes genomes: a test case for predicting lifestyles and emergence of pathogens.</title>
        <authorList>
            <person name="Haridas S."/>
            <person name="Albert R."/>
            <person name="Binder M."/>
            <person name="Bloem J."/>
            <person name="Labutti K."/>
            <person name="Salamov A."/>
            <person name="Andreopoulos B."/>
            <person name="Baker S."/>
            <person name="Barry K."/>
            <person name="Bills G."/>
            <person name="Bluhm B."/>
            <person name="Cannon C."/>
            <person name="Castanera R."/>
            <person name="Culley D."/>
            <person name="Daum C."/>
            <person name="Ezra D."/>
            <person name="Gonzalez J."/>
            <person name="Henrissat B."/>
            <person name="Kuo A."/>
            <person name="Liang C."/>
            <person name="Lipzen A."/>
            <person name="Lutzoni F."/>
            <person name="Magnuson J."/>
            <person name="Mondo S."/>
            <person name="Nolan M."/>
            <person name="Ohm R."/>
            <person name="Pangilinan J."/>
            <person name="Park H.-J."/>
            <person name="Ramirez L."/>
            <person name="Alfaro M."/>
            <person name="Sun H."/>
            <person name="Tritt A."/>
            <person name="Yoshinaga Y."/>
            <person name="Zwiers L.-H."/>
            <person name="Turgeon B."/>
            <person name="Goodwin S."/>
            <person name="Spatafora J."/>
            <person name="Crous P."/>
            <person name="Grigoriev I."/>
        </authorList>
    </citation>
    <scope>NUCLEOTIDE SEQUENCE</scope>
    <source>
        <strain evidence="4">CBS 113979</strain>
    </source>
</reference>
<dbReference type="CDD" id="cd05251">
    <property type="entry name" value="NmrA_like_SDR_a"/>
    <property type="match status" value="1"/>
</dbReference>
<keyword evidence="2" id="KW-0521">NADP</keyword>
<dbReference type="InterPro" id="IPR051164">
    <property type="entry name" value="NmrA-like_oxidored"/>
</dbReference>
<evidence type="ECO:0000313" key="5">
    <source>
        <dbReference type="Proteomes" id="UP000800041"/>
    </source>
</evidence>
<evidence type="ECO:0000259" key="3">
    <source>
        <dbReference type="Pfam" id="PF05368"/>
    </source>
</evidence>
<proteinExistence type="inferred from homology"/>